<dbReference type="GO" id="GO:0006352">
    <property type="term" value="P:DNA-templated transcription initiation"/>
    <property type="evidence" value="ECO:0007669"/>
    <property type="project" value="InterPro"/>
</dbReference>
<evidence type="ECO:0000256" key="2">
    <source>
        <dbReference type="ARBA" id="ARBA00023015"/>
    </source>
</evidence>
<dbReference type="InterPro" id="IPR013324">
    <property type="entry name" value="RNA_pol_sigma_r3/r4-like"/>
</dbReference>
<evidence type="ECO:0000256" key="4">
    <source>
        <dbReference type="ARBA" id="ARBA00023125"/>
    </source>
</evidence>
<dbReference type="InterPro" id="IPR000838">
    <property type="entry name" value="RNA_pol_sigma70_ECF_CS"/>
</dbReference>
<dbReference type="InterPro" id="IPR013325">
    <property type="entry name" value="RNA_pol_sigma_r2"/>
</dbReference>
<keyword evidence="2 6" id="KW-0805">Transcription regulation</keyword>
<evidence type="ECO:0000313" key="10">
    <source>
        <dbReference type="Proteomes" id="UP000216188"/>
    </source>
</evidence>
<dbReference type="Pfam" id="PF04542">
    <property type="entry name" value="Sigma70_r2"/>
    <property type="match status" value="1"/>
</dbReference>
<dbReference type="Gene3D" id="1.10.1740.10">
    <property type="match status" value="1"/>
</dbReference>
<evidence type="ECO:0000313" key="9">
    <source>
        <dbReference type="EMBL" id="OYR24854.1"/>
    </source>
</evidence>
<dbReference type="PROSITE" id="PS01063">
    <property type="entry name" value="SIGMA70_ECF"/>
    <property type="match status" value="1"/>
</dbReference>
<dbReference type="GO" id="GO:0016987">
    <property type="term" value="F:sigma factor activity"/>
    <property type="evidence" value="ECO:0007669"/>
    <property type="project" value="UniProtKB-KW"/>
</dbReference>
<dbReference type="Pfam" id="PF08281">
    <property type="entry name" value="Sigma70_r4_2"/>
    <property type="match status" value="1"/>
</dbReference>
<keyword evidence="3 6" id="KW-0731">Sigma factor</keyword>
<accession>A0A256GCI5</accession>
<evidence type="ECO:0000256" key="3">
    <source>
        <dbReference type="ARBA" id="ARBA00023082"/>
    </source>
</evidence>
<dbReference type="InterPro" id="IPR013249">
    <property type="entry name" value="RNA_pol_sigma70_r4_t2"/>
</dbReference>
<evidence type="ECO:0000256" key="6">
    <source>
        <dbReference type="RuleBase" id="RU000716"/>
    </source>
</evidence>
<dbReference type="AlphaFoldDB" id="A0A256GCI5"/>
<dbReference type="SUPFAM" id="SSF88946">
    <property type="entry name" value="Sigma2 domain of RNA polymerase sigma factors"/>
    <property type="match status" value="1"/>
</dbReference>
<dbReference type="Gene3D" id="1.10.10.10">
    <property type="entry name" value="Winged helix-like DNA-binding domain superfamily/Winged helix DNA-binding domain"/>
    <property type="match status" value="1"/>
</dbReference>
<dbReference type="InterPro" id="IPR036388">
    <property type="entry name" value="WH-like_DNA-bd_sf"/>
</dbReference>
<dbReference type="SUPFAM" id="SSF88659">
    <property type="entry name" value="Sigma3 and sigma4 domains of RNA polymerase sigma factors"/>
    <property type="match status" value="1"/>
</dbReference>
<dbReference type="RefSeq" id="WP_094543827.1">
    <property type="nucleotide sequence ID" value="NZ_JBHEEM010000034.1"/>
</dbReference>
<gene>
    <name evidence="9" type="ORF">CEV34_5666</name>
</gene>
<dbReference type="InterPro" id="IPR014284">
    <property type="entry name" value="RNA_pol_sigma-70_dom"/>
</dbReference>
<reference evidence="9 10" key="1">
    <citation type="submission" date="2017-07" db="EMBL/GenBank/DDBJ databases">
        <title>Phylogenetic study on the rhizospheric bacterium Ochrobactrum sp. A44.</title>
        <authorList>
            <person name="Krzyzanowska D.M."/>
            <person name="Ossowicki A."/>
            <person name="Rajewska M."/>
            <person name="Maciag T."/>
            <person name="Kaczynski Z."/>
            <person name="Czerwicka M."/>
            <person name="Jafra S."/>
        </authorList>
    </citation>
    <scope>NUCLEOTIDE SEQUENCE [LARGE SCALE GENOMIC DNA]</scope>
    <source>
        <strain evidence="9 10">CCUG 30717</strain>
    </source>
</reference>
<dbReference type="EMBL" id="NNRM01000030">
    <property type="protein sequence ID" value="OYR24854.1"/>
    <property type="molecule type" value="Genomic_DNA"/>
</dbReference>
<evidence type="ECO:0000259" key="8">
    <source>
        <dbReference type="Pfam" id="PF08281"/>
    </source>
</evidence>
<keyword evidence="5 6" id="KW-0804">Transcription</keyword>
<sequence>MSRSVLHEKILELMPALTQFSRALCRQNPDAEDLVQETILKALSNQERYVENGQLKSWLFTIMKNTFCTRFKKLQRETVYCDELAPTCAASQDKAMELQDVGRAFASLSPCYKETVECVIFDGMPYDDAAKILNCSVGTVKSRLHRARAHLALSNDATPG</sequence>
<feature type="domain" description="RNA polymerase sigma-70 region 2" evidence="7">
    <location>
        <begin position="12"/>
        <end position="76"/>
    </location>
</feature>
<dbReference type="NCBIfam" id="TIGR02937">
    <property type="entry name" value="sigma70-ECF"/>
    <property type="match status" value="1"/>
</dbReference>
<dbReference type="GO" id="GO:0003677">
    <property type="term" value="F:DNA binding"/>
    <property type="evidence" value="ECO:0007669"/>
    <property type="project" value="UniProtKB-KW"/>
</dbReference>
<dbReference type="PANTHER" id="PTHR43133">
    <property type="entry name" value="RNA POLYMERASE ECF-TYPE SIGMA FACTO"/>
    <property type="match status" value="1"/>
</dbReference>
<dbReference type="InterPro" id="IPR007627">
    <property type="entry name" value="RNA_pol_sigma70_r2"/>
</dbReference>
<keyword evidence="4 6" id="KW-0238">DNA-binding</keyword>
<feature type="domain" description="RNA polymerase sigma factor 70 region 4 type 2" evidence="8">
    <location>
        <begin position="99"/>
        <end position="151"/>
    </location>
</feature>
<dbReference type="PANTHER" id="PTHR43133:SF25">
    <property type="entry name" value="RNA POLYMERASE SIGMA FACTOR RFAY-RELATED"/>
    <property type="match status" value="1"/>
</dbReference>
<evidence type="ECO:0000256" key="1">
    <source>
        <dbReference type="ARBA" id="ARBA00010641"/>
    </source>
</evidence>
<comment type="caution">
    <text evidence="9">The sequence shown here is derived from an EMBL/GenBank/DDBJ whole genome shotgun (WGS) entry which is preliminary data.</text>
</comment>
<evidence type="ECO:0000259" key="7">
    <source>
        <dbReference type="Pfam" id="PF04542"/>
    </source>
</evidence>
<evidence type="ECO:0000256" key="5">
    <source>
        <dbReference type="ARBA" id="ARBA00023163"/>
    </source>
</evidence>
<dbReference type="CDD" id="cd06171">
    <property type="entry name" value="Sigma70_r4"/>
    <property type="match status" value="1"/>
</dbReference>
<organism evidence="9 10">
    <name type="scientific">Brucella pseudogrignonensis</name>
    <dbReference type="NCBI Taxonomy" id="419475"/>
    <lineage>
        <taxon>Bacteria</taxon>
        <taxon>Pseudomonadati</taxon>
        <taxon>Pseudomonadota</taxon>
        <taxon>Alphaproteobacteria</taxon>
        <taxon>Hyphomicrobiales</taxon>
        <taxon>Brucellaceae</taxon>
        <taxon>Brucella/Ochrobactrum group</taxon>
        <taxon>Brucella</taxon>
    </lineage>
</organism>
<proteinExistence type="inferred from homology"/>
<protein>
    <recommendedName>
        <fullName evidence="6">RNA polymerase sigma factor</fullName>
    </recommendedName>
</protein>
<dbReference type="InterPro" id="IPR039425">
    <property type="entry name" value="RNA_pol_sigma-70-like"/>
</dbReference>
<keyword evidence="10" id="KW-1185">Reference proteome</keyword>
<dbReference type="Proteomes" id="UP000216188">
    <property type="component" value="Unassembled WGS sequence"/>
</dbReference>
<comment type="similarity">
    <text evidence="1 6">Belongs to the sigma-70 factor family. ECF subfamily.</text>
</comment>
<name>A0A256GCI5_9HYPH</name>